<evidence type="ECO:0000313" key="2">
    <source>
        <dbReference type="Proteomes" id="UP000217257"/>
    </source>
</evidence>
<gene>
    <name evidence="1" type="ORF">CYFUS_009785</name>
</gene>
<name>A0A250JKZ1_9BACT</name>
<accession>A0A250JKZ1</accession>
<reference evidence="1 2" key="1">
    <citation type="submission" date="2017-06" db="EMBL/GenBank/DDBJ databases">
        <title>Sequencing and comparative analysis of myxobacterial genomes.</title>
        <authorList>
            <person name="Rupp O."/>
            <person name="Goesmann A."/>
            <person name="Sogaard-Andersen L."/>
        </authorList>
    </citation>
    <scope>NUCLEOTIDE SEQUENCE [LARGE SCALE GENOMIC DNA]</scope>
    <source>
        <strain evidence="1 2">DSM 52655</strain>
    </source>
</reference>
<dbReference type="EMBL" id="CP022098">
    <property type="protein sequence ID" value="ATB44298.1"/>
    <property type="molecule type" value="Genomic_DNA"/>
</dbReference>
<dbReference type="KEGG" id="cfus:CYFUS_009785"/>
<dbReference type="AlphaFoldDB" id="A0A250JKZ1"/>
<evidence type="ECO:0000313" key="1">
    <source>
        <dbReference type="EMBL" id="ATB44298.1"/>
    </source>
</evidence>
<organism evidence="1 2">
    <name type="scientific">Cystobacter fuscus</name>
    <dbReference type="NCBI Taxonomy" id="43"/>
    <lineage>
        <taxon>Bacteria</taxon>
        <taxon>Pseudomonadati</taxon>
        <taxon>Myxococcota</taxon>
        <taxon>Myxococcia</taxon>
        <taxon>Myxococcales</taxon>
        <taxon>Cystobacterineae</taxon>
        <taxon>Archangiaceae</taxon>
        <taxon>Cystobacter</taxon>
    </lineage>
</organism>
<protein>
    <submittedName>
        <fullName evidence="1">Uncharacterized protein</fullName>
    </submittedName>
</protein>
<dbReference type="Proteomes" id="UP000217257">
    <property type="component" value="Chromosome"/>
</dbReference>
<proteinExistence type="predicted"/>
<sequence length="77" mass="8758">MTRSVSALVLVVLCTACPETWRKGGRIDRALAKDVKAEWRDRQLPSHCALSEEEWEEQCAGSEDWEESNPCHRACEP</sequence>